<proteinExistence type="inferred from homology"/>
<evidence type="ECO:0000313" key="3">
    <source>
        <dbReference type="EMBL" id="SUZ75080.1"/>
    </source>
</evidence>
<dbReference type="PRINTS" id="PR00080">
    <property type="entry name" value="SDRFAMILY"/>
</dbReference>
<dbReference type="Pfam" id="PF00106">
    <property type="entry name" value="adh_short"/>
    <property type="match status" value="1"/>
</dbReference>
<dbReference type="SUPFAM" id="SSF51735">
    <property type="entry name" value="NAD(P)-binding Rossmann-fold domains"/>
    <property type="match status" value="1"/>
</dbReference>
<dbReference type="Gene3D" id="3.40.50.720">
    <property type="entry name" value="NAD(P)-binding Rossmann-like Domain"/>
    <property type="match status" value="1"/>
</dbReference>
<evidence type="ECO:0000256" key="2">
    <source>
        <dbReference type="ARBA" id="ARBA00023002"/>
    </source>
</evidence>
<evidence type="ECO:0000256" key="1">
    <source>
        <dbReference type="ARBA" id="ARBA00006484"/>
    </source>
</evidence>
<organism evidence="3">
    <name type="scientific">marine metagenome</name>
    <dbReference type="NCBI Taxonomy" id="408172"/>
    <lineage>
        <taxon>unclassified sequences</taxon>
        <taxon>metagenomes</taxon>
        <taxon>ecological metagenomes</taxon>
    </lineage>
</organism>
<reference evidence="3" key="1">
    <citation type="submission" date="2018-05" db="EMBL/GenBank/DDBJ databases">
        <authorList>
            <person name="Lanie J.A."/>
            <person name="Ng W.-L."/>
            <person name="Kazmierczak K.M."/>
            <person name="Andrzejewski T.M."/>
            <person name="Davidsen T.M."/>
            <person name="Wayne K.J."/>
            <person name="Tettelin H."/>
            <person name="Glass J.I."/>
            <person name="Rusch D."/>
            <person name="Podicherti R."/>
            <person name="Tsui H.-C.T."/>
            <person name="Winkler M.E."/>
        </authorList>
    </citation>
    <scope>NUCLEOTIDE SEQUENCE</scope>
</reference>
<name>A0A381Q7P6_9ZZZZ</name>
<keyword evidence="2" id="KW-0560">Oxidoreductase</keyword>
<accession>A0A381Q7P6</accession>
<dbReference type="PRINTS" id="PR00081">
    <property type="entry name" value="GDHRDH"/>
</dbReference>
<sequence length="226" mass="25024">MKNVVITGSSRGIGFELAKLFNKNNYNVIALSRNYSVINDLQLKNVKSFYLDISSTKSIVETVASVSKEFNKVDILINNAGFLINKPFIDTSFEDFERIYKVNVFGVSELIRQLFPYFNEKSHIINISSIGGISGSNKFSGLSAYSSSKGALNILTEMLAEEFKDTGIRVNTLALGAVQTEMLEEAFPGYKANISPSEMADFIYKFSLEGNSFFNGKIIPVSITNP</sequence>
<dbReference type="CDD" id="cd05233">
    <property type="entry name" value="SDR_c"/>
    <property type="match status" value="1"/>
</dbReference>
<dbReference type="InterPro" id="IPR002347">
    <property type="entry name" value="SDR_fam"/>
</dbReference>
<dbReference type="AlphaFoldDB" id="A0A381Q7P6"/>
<dbReference type="InterPro" id="IPR036291">
    <property type="entry name" value="NAD(P)-bd_dom_sf"/>
</dbReference>
<protein>
    <recommendedName>
        <fullName evidence="4">Short-chain dehydrogenase</fullName>
    </recommendedName>
</protein>
<dbReference type="EMBL" id="UINC01001232">
    <property type="protein sequence ID" value="SUZ75080.1"/>
    <property type="molecule type" value="Genomic_DNA"/>
</dbReference>
<dbReference type="PANTHER" id="PTHR44169:SF6">
    <property type="entry name" value="NADPH-DEPENDENT 1-ACYLDIHYDROXYACETONE PHOSPHATE REDUCTASE"/>
    <property type="match status" value="1"/>
</dbReference>
<dbReference type="GO" id="GO:0016491">
    <property type="term" value="F:oxidoreductase activity"/>
    <property type="evidence" value="ECO:0007669"/>
    <property type="project" value="UniProtKB-KW"/>
</dbReference>
<gene>
    <name evidence="3" type="ORF">METZ01_LOCUS27934</name>
</gene>
<comment type="similarity">
    <text evidence="1">Belongs to the short-chain dehydrogenases/reductases (SDR) family.</text>
</comment>
<dbReference type="PANTHER" id="PTHR44169">
    <property type="entry name" value="NADPH-DEPENDENT 1-ACYLDIHYDROXYACETONE PHOSPHATE REDUCTASE"/>
    <property type="match status" value="1"/>
</dbReference>
<evidence type="ECO:0008006" key="4">
    <source>
        <dbReference type="Google" id="ProtNLM"/>
    </source>
</evidence>